<dbReference type="NCBIfam" id="TIGR00400">
    <property type="entry name" value="mgtE"/>
    <property type="match status" value="1"/>
</dbReference>
<dbReference type="HOGENOM" id="CLU_037408_2_2_0"/>
<proteinExistence type="inferred from homology"/>
<dbReference type="AlphaFoldDB" id="D1CH48"/>
<dbReference type="STRING" id="525904.Tter_2168"/>
<accession>D1CH48</accession>
<keyword evidence="6 9" id="KW-1133">Transmembrane helix</keyword>
<dbReference type="GO" id="GO:0046872">
    <property type="term" value="F:metal ion binding"/>
    <property type="evidence" value="ECO:0007669"/>
    <property type="project" value="UniProtKB-KW"/>
</dbReference>
<dbReference type="Gene3D" id="1.10.357.20">
    <property type="entry name" value="SLC41 divalent cation transporters, integral membrane domain"/>
    <property type="match status" value="1"/>
</dbReference>
<evidence type="ECO:0000256" key="5">
    <source>
        <dbReference type="ARBA" id="ARBA00022842"/>
    </source>
</evidence>
<dbReference type="eggNOG" id="COG2239">
    <property type="taxonomic scope" value="Bacteria"/>
</dbReference>
<dbReference type="GO" id="GO:0015095">
    <property type="term" value="F:magnesium ion transmembrane transporter activity"/>
    <property type="evidence" value="ECO:0007669"/>
    <property type="project" value="UniProtKB-UniRule"/>
</dbReference>
<sequence>MEAQLFDVQALRAHLHDAIAARDREHTHVVLAQLPPEEVAQLLEELPSEELAQLLQLISDEEIAQLLEKMDAATAAHIVRKLSYARAADVLEEMAPDNATDIAGELDPQEAEAILVEMQPAEADDIRDLLAYPPDTAGGRMTPEFVAISPDLTVDEALVALRKVASEAETIYYVYVVDDHDRLIGVLNLRDLVVSPPGRSVGEIMILEPIKVRASEDQETAARLLGEYNLLAIPVVDDDDRLLGIITVDDAADILEQEFSEDYLKMAGTDAEAMERRTPAQVAMIRLPWLLGTMTIELLAGLVISRFDHVLQQVILLASFMPVISAVSGNVGLQAAAIVVRGLDTGHVSLRNWGRQVFKELSASLLMAISCGLVLGTIGAIWSRHLPFGIVIGGAMICSMLTAGFMGTMMPMISKRLGFDPATTAGPFETAFQDVIGFGVFLWLASMLIHWLS</sequence>
<dbReference type="SUPFAM" id="SSF54631">
    <property type="entry name" value="CBS-domain pair"/>
    <property type="match status" value="1"/>
</dbReference>
<evidence type="ECO:0000256" key="9">
    <source>
        <dbReference type="RuleBase" id="RU362011"/>
    </source>
</evidence>
<dbReference type="InterPro" id="IPR036739">
    <property type="entry name" value="SLC41_membr_dom_sf"/>
</dbReference>
<evidence type="ECO:0000256" key="3">
    <source>
        <dbReference type="ARBA" id="ARBA00022448"/>
    </source>
</evidence>
<dbReference type="InterPro" id="IPR046342">
    <property type="entry name" value="CBS_dom_sf"/>
</dbReference>
<dbReference type="InterPro" id="IPR006668">
    <property type="entry name" value="Mg_transptr_MgtE_intracell_dom"/>
</dbReference>
<feature type="transmembrane region" description="Helical" evidence="9">
    <location>
        <begin position="431"/>
        <end position="452"/>
    </location>
</feature>
<comment type="subcellular location">
    <subcellularLocation>
        <location evidence="9">Cell membrane</location>
        <topology evidence="9">Multi-pass membrane protein</topology>
    </subcellularLocation>
    <subcellularLocation>
        <location evidence="1">Membrane</location>
        <topology evidence="1">Multi-pass membrane protein</topology>
    </subcellularLocation>
</comment>
<keyword evidence="9" id="KW-1003">Cell membrane</keyword>
<dbReference type="Proteomes" id="UP000000323">
    <property type="component" value="Chromosome 2"/>
</dbReference>
<evidence type="ECO:0000256" key="6">
    <source>
        <dbReference type="ARBA" id="ARBA00022989"/>
    </source>
</evidence>
<keyword evidence="8" id="KW-0129">CBS domain</keyword>
<evidence type="ECO:0000313" key="11">
    <source>
        <dbReference type="EMBL" id="ACZ43069.1"/>
    </source>
</evidence>
<dbReference type="Gene3D" id="1.25.60.10">
    <property type="entry name" value="MgtE N-terminal domain-like"/>
    <property type="match status" value="1"/>
</dbReference>
<feature type="transmembrane region" description="Helical" evidence="9">
    <location>
        <begin position="313"/>
        <end position="340"/>
    </location>
</feature>
<protein>
    <recommendedName>
        <fullName evidence="9">Magnesium transporter MgtE</fullName>
    </recommendedName>
</protein>
<evidence type="ECO:0000256" key="4">
    <source>
        <dbReference type="ARBA" id="ARBA00022692"/>
    </source>
</evidence>
<evidence type="ECO:0000313" key="12">
    <source>
        <dbReference type="Proteomes" id="UP000000323"/>
    </source>
</evidence>
<dbReference type="InterPro" id="IPR006667">
    <property type="entry name" value="SLC41_membr_dom"/>
</dbReference>
<comment type="similarity">
    <text evidence="2 9">Belongs to the SLC41A transporter family.</text>
</comment>
<name>D1CH48_THET1</name>
<dbReference type="OrthoDB" id="9790355at2"/>
<dbReference type="SUPFAM" id="SSF158791">
    <property type="entry name" value="MgtE N-terminal domain-like"/>
    <property type="match status" value="1"/>
</dbReference>
<comment type="subunit">
    <text evidence="9">Homodimer.</text>
</comment>
<reference evidence="12" key="1">
    <citation type="journal article" date="2010" name="Stand. Genomic Sci.">
        <title>Complete genome sequence of 'Thermobaculum terrenum' type strain (YNP1).</title>
        <authorList>
            <person name="Kiss H."/>
            <person name="Cleland D."/>
            <person name="Lapidus A."/>
            <person name="Lucas S."/>
            <person name="Glavina Del Rio T."/>
            <person name="Nolan M."/>
            <person name="Tice H."/>
            <person name="Han C."/>
            <person name="Goodwin L."/>
            <person name="Pitluck S."/>
            <person name="Liolios K."/>
            <person name="Ivanova N."/>
            <person name="Mavromatis K."/>
            <person name="Ovchinnikova G."/>
            <person name="Pati A."/>
            <person name="Chen A."/>
            <person name="Palaniappan K."/>
            <person name="Land M."/>
            <person name="Hauser L."/>
            <person name="Chang Y."/>
            <person name="Jeffries C."/>
            <person name="Lu M."/>
            <person name="Brettin T."/>
            <person name="Detter J."/>
            <person name="Goker M."/>
            <person name="Tindall B."/>
            <person name="Beck B."/>
            <person name="McDermott T."/>
            <person name="Woyke T."/>
            <person name="Bristow J."/>
            <person name="Eisen J."/>
            <person name="Markowitz V."/>
            <person name="Hugenholtz P."/>
            <person name="Kyrpides N."/>
            <person name="Klenk H."/>
            <person name="Cheng J."/>
        </authorList>
    </citation>
    <scope>NUCLEOTIDE SEQUENCE [LARGE SCALE GENOMIC DNA]</scope>
    <source>
        <strain evidence="12">ATCC BAA-798 / YNP1</strain>
    </source>
</reference>
<dbReference type="Gene3D" id="3.10.580.10">
    <property type="entry name" value="CBS-domain"/>
    <property type="match status" value="1"/>
</dbReference>
<comment type="function">
    <text evidence="9">Acts as a magnesium transporter.</text>
</comment>
<evidence type="ECO:0000256" key="1">
    <source>
        <dbReference type="ARBA" id="ARBA00004141"/>
    </source>
</evidence>
<evidence type="ECO:0000256" key="7">
    <source>
        <dbReference type="ARBA" id="ARBA00023136"/>
    </source>
</evidence>
<dbReference type="Pfam" id="PF03448">
    <property type="entry name" value="MgtE_N"/>
    <property type="match status" value="1"/>
</dbReference>
<keyword evidence="7 9" id="KW-0472">Membrane</keyword>
<dbReference type="KEGG" id="ttr:Tter_2168"/>
<feature type="transmembrane region" description="Helical" evidence="9">
    <location>
        <begin position="287"/>
        <end position="307"/>
    </location>
</feature>
<dbReference type="RefSeq" id="WP_012876100.1">
    <property type="nucleotide sequence ID" value="NC_013526.1"/>
</dbReference>
<dbReference type="SUPFAM" id="SSF161093">
    <property type="entry name" value="MgtE membrane domain-like"/>
    <property type="match status" value="1"/>
</dbReference>
<dbReference type="InterPro" id="IPR038076">
    <property type="entry name" value="MgtE_N_sf"/>
</dbReference>
<dbReference type="Pfam" id="PF00571">
    <property type="entry name" value="CBS"/>
    <property type="match status" value="2"/>
</dbReference>
<dbReference type="InterPro" id="IPR000644">
    <property type="entry name" value="CBS_dom"/>
</dbReference>
<evidence type="ECO:0000256" key="2">
    <source>
        <dbReference type="ARBA" id="ARBA00009749"/>
    </source>
</evidence>
<feature type="domain" description="CBS" evidence="10">
    <location>
        <begin position="205"/>
        <end position="261"/>
    </location>
</feature>
<feature type="transmembrane region" description="Helical" evidence="9">
    <location>
        <begin position="388"/>
        <end position="410"/>
    </location>
</feature>
<dbReference type="CDD" id="cd04606">
    <property type="entry name" value="CBS_pair_Mg_transporter"/>
    <property type="match status" value="1"/>
</dbReference>
<dbReference type="PANTHER" id="PTHR43773">
    <property type="entry name" value="MAGNESIUM TRANSPORTER MGTE"/>
    <property type="match status" value="1"/>
</dbReference>
<dbReference type="GO" id="GO:0005886">
    <property type="term" value="C:plasma membrane"/>
    <property type="evidence" value="ECO:0007669"/>
    <property type="project" value="UniProtKB-SubCell"/>
</dbReference>
<dbReference type="PANTHER" id="PTHR43773:SF1">
    <property type="entry name" value="MAGNESIUM TRANSPORTER MGTE"/>
    <property type="match status" value="1"/>
</dbReference>
<keyword evidence="5 9" id="KW-0460">Magnesium</keyword>
<evidence type="ECO:0000256" key="8">
    <source>
        <dbReference type="PROSITE-ProRule" id="PRU00703"/>
    </source>
</evidence>
<organism evidence="11 12">
    <name type="scientific">Thermobaculum terrenum (strain ATCC BAA-798 / CCMEE 7001 / YNP1)</name>
    <dbReference type="NCBI Taxonomy" id="525904"/>
    <lineage>
        <taxon>Bacteria</taxon>
        <taxon>Bacillati</taxon>
        <taxon>Chloroflexota</taxon>
        <taxon>Chloroflexia</taxon>
        <taxon>Candidatus Thermobaculales</taxon>
        <taxon>Candidatus Thermobaculaceae</taxon>
        <taxon>Thermobaculum</taxon>
    </lineage>
</organism>
<dbReference type="InterPro" id="IPR006669">
    <property type="entry name" value="MgtE_transporter"/>
</dbReference>
<keyword evidence="3 9" id="KW-0813">Transport</keyword>
<gene>
    <name evidence="11" type="ordered locus">Tter_2168</name>
</gene>
<feature type="domain" description="CBS" evidence="10">
    <location>
        <begin position="141"/>
        <end position="204"/>
    </location>
</feature>
<dbReference type="SMART" id="SM00924">
    <property type="entry name" value="MgtE_N"/>
    <property type="match status" value="1"/>
</dbReference>
<keyword evidence="4 9" id="KW-0812">Transmembrane</keyword>
<evidence type="ECO:0000259" key="10">
    <source>
        <dbReference type="PROSITE" id="PS51371"/>
    </source>
</evidence>
<keyword evidence="9" id="KW-0479">Metal-binding</keyword>
<dbReference type="Pfam" id="PF01769">
    <property type="entry name" value="MgtE"/>
    <property type="match status" value="1"/>
</dbReference>
<dbReference type="SMART" id="SM00116">
    <property type="entry name" value="CBS"/>
    <property type="match status" value="2"/>
</dbReference>
<feature type="transmembrane region" description="Helical" evidence="9">
    <location>
        <begin position="361"/>
        <end position="382"/>
    </location>
</feature>
<keyword evidence="12" id="KW-1185">Reference proteome</keyword>
<dbReference type="PROSITE" id="PS51371">
    <property type="entry name" value="CBS"/>
    <property type="match status" value="2"/>
</dbReference>
<dbReference type="EMBL" id="CP001826">
    <property type="protein sequence ID" value="ACZ43069.1"/>
    <property type="molecule type" value="Genomic_DNA"/>
</dbReference>